<keyword evidence="12 15" id="KW-1133">Transmembrane helix</keyword>
<evidence type="ECO:0000256" key="8">
    <source>
        <dbReference type="ARBA" id="ARBA00022737"/>
    </source>
</evidence>
<dbReference type="Gene3D" id="3.30.200.20">
    <property type="entry name" value="Phosphorylase Kinase, domain 1"/>
    <property type="match status" value="1"/>
</dbReference>
<dbReference type="InterPro" id="IPR001245">
    <property type="entry name" value="Ser-Thr/Tyr_kinase_cat_dom"/>
</dbReference>
<dbReference type="Gene3D" id="3.80.10.10">
    <property type="entry name" value="Ribonuclease Inhibitor"/>
    <property type="match status" value="3"/>
</dbReference>
<dbReference type="SUPFAM" id="SSF56112">
    <property type="entry name" value="Protein kinase-like (PK-like)"/>
    <property type="match status" value="1"/>
</dbReference>
<evidence type="ECO:0000256" key="1">
    <source>
        <dbReference type="ARBA" id="ARBA00004167"/>
    </source>
</evidence>
<dbReference type="InterPro" id="IPR011009">
    <property type="entry name" value="Kinase-like_dom_sf"/>
</dbReference>
<dbReference type="InterPro" id="IPR000719">
    <property type="entry name" value="Prot_kinase_dom"/>
</dbReference>
<dbReference type="GO" id="GO:0004674">
    <property type="term" value="F:protein serine/threonine kinase activity"/>
    <property type="evidence" value="ECO:0007669"/>
    <property type="project" value="UniProtKB-KW"/>
</dbReference>
<dbReference type="Proteomes" id="UP001417504">
    <property type="component" value="Unassembled WGS sequence"/>
</dbReference>
<keyword evidence="9" id="KW-0547">Nucleotide-binding</keyword>
<proteinExistence type="predicted"/>
<evidence type="ECO:0000256" key="7">
    <source>
        <dbReference type="ARBA" id="ARBA00022729"/>
    </source>
</evidence>
<comment type="caution">
    <text evidence="18">The sequence shown here is derived from an EMBL/GenBank/DDBJ whole genome shotgun (WGS) entry which is preliminary data.</text>
</comment>
<evidence type="ECO:0000256" key="5">
    <source>
        <dbReference type="ARBA" id="ARBA00022679"/>
    </source>
</evidence>
<keyword evidence="6 15" id="KW-0812">Transmembrane</keyword>
<keyword evidence="3" id="KW-0723">Serine/threonine-protein kinase</keyword>
<dbReference type="InterPro" id="IPR032675">
    <property type="entry name" value="LRR_dom_sf"/>
</dbReference>
<keyword evidence="5" id="KW-0808">Transferase</keyword>
<name>A0AAP0HUV2_9MAGN</name>
<dbReference type="GO" id="GO:0016020">
    <property type="term" value="C:membrane"/>
    <property type="evidence" value="ECO:0007669"/>
    <property type="project" value="UniProtKB-SubCell"/>
</dbReference>
<dbReference type="PRINTS" id="PR00019">
    <property type="entry name" value="LEURICHRPT"/>
</dbReference>
<dbReference type="SUPFAM" id="SSF52058">
    <property type="entry name" value="L domain-like"/>
    <property type="match status" value="1"/>
</dbReference>
<protein>
    <recommendedName>
        <fullName evidence="2">non-specific serine/threonine protein kinase</fullName>
        <ecNumber evidence="2">2.7.11.1</ecNumber>
    </recommendedName>
</protein>
<keyword evidence="4" id="KW-0433">Leucine-rich repeat</keyword>
<evidence type="ECO:0000256" key="15">
    <source>
        <dbReference type="SAM" id="Phobius"/>
    </source>
</evidence>
<dbReference type="PANTHER" id="PTHR45974">
    <property type="entry name" value="RECEPTOR-LIKE PROTEIN 55"/>
    <property type="match status" value="1"/>
</dbReference>
<keyword evidence="8" id="KW-0677">Repeat</keyword>
<comment type="subcellular location">
    <subcellularLocation>
        <location evidence="1">Membrane</location>
        <topology evidence="1">Single-pass membrane protein</topology>
    </subcellularLocation>
</comment>
<evidence type="ECO:0000256" key="2">
    <source>
        <dbReference type="ARBA" id="ARBA00012513"/>
    </source>
</evidence>
<dbReference type="Pfam" id="PF00560">
    <property type="entry name" value="LRR_1"/>
    <property type="match status" value="5"/>
</dbReference>
<dbReference type="Pfam" id="PF13855">
    <property type="entry name" value="LRR_8"/>
    <property type="match status" value="1"/>
</dbReference>
<dbReference type="Pfam" id="PF23598">
    <property type="entry name" value="LRR_14"/>
    <property type="match status" value="1"/>
</dbReference>
<sequence>MAKSGADQSTTGAIYLVLVLIFTGAVAFDVAKSEDEIELLISFKSSIKDPLHFLSTWNNSSTNFCSWYGISCANSSHVSSIDLSAKNISGAIPPELFHLPFITTINLSGNQLRGEIPTETFSCSSLKHLNLSNNNFTGSIPRRGFIAGLETFDLSNNMITGEIPGNIGQFAALEVLDFGGNVLSGEIPVSLWNLSNLEVLTLASNQFLGEIPSVIGRMKSLRWIYLGYNNLSGEIPKEIGYLTSLNHLDLVYNNLTGEIPSSIGNLSNLQYLFLYQNGLTGSIPRSLFDLRNLISLDLSDNYLSGEIPEVVIQLKKLEVLHLFSNNFTGRIPKALTYLPKLQVLQLWSNRLYGEIPQDLGKLSNLTVLDLSTNNLTGKIPSSLCESRRLFKLILFSNSLTGEIPRSLSYCKTLQRIRIQNNRLSGELPMDFTRLPLVYYIDVSGNRLSGRIDQREWHMPALEMLNLARNEFTGNLPVLVGSDKLENLDLSENNFSGSIPPSFGQYLSELMLLNVGQNQLTGLIPEELSSCKKLVNIDLSRNQLTGPIPAALSAMPVLGDLDLSQNLLSGEIPPNLGEVVSLVQINISHNQFHGELPSTGAFLAINASAVAGNRLCGGDAVSGLPPCNKADKPVWWFFLASLLVVLAVLALSIIFVVFIRRRRRRNKWLTNQMDSDQEANDGTIATIQFFNAKASKSITVDDILCSIKEENIIYKSHNSILYKGKSSSRNGLHLVVKLLTNISSLESNFWSEMAELGRRVRHRNVVKLMAIYRSEKGGILIHEWIDGLDLSEAVRGMSWERRRKIIFGIANAVNYLHVGCSPRVLVGELSSKKVIIDGKDEPRLRLGVPEFNIKASLFCSAYVAPELKDKNKAEMTEKSDIYGFGILVIEILTGNKDRASAKSGTVLGVHENIVDWARYCYSDCHLETWMDSTMKGHYSSSSSSSSTTKKYHQNEMVEMMGIALQCTAMDPAERPCISDVVQALDRAVQRSRSCISDKSASSAAVEDKNLEIKGLIWNYGKRAKYALVVERSEGTVWTFDRAMILTVSLSEELGGWEILKYDPKAGSMGIRVM</sequence>
<evidence type="ECO:0000256" key="14">
    <source>
        <dbReference type="ARBA" id="ARBA00023180"/>
    </source>
</evidence>
<dbReference type="FunFam" id="3.80.10.10:FF:000383">
    <property type="entry name" value="Leucine-rich repeat receptor protein kinase EMS1"/>
    <property type="match status" value="2"/>
</dbReference>
<dbReference type="PANTHER" id="PTHR45974:SF201">
    <property type="entry name" value="PROTEIN KINASE DOMAIN-CONTAINING PROTEIN"/>
    <property type="match status" value="1"/>
</dbReference>
<evidence type="ECO:0000256" key="13">
    <source>
        <dbReference type="ARBA" id="ARBA00023136"/>
    </source>
</evidence>
<keyword evidence="7 16" id="KW-0732">Signal</keyword>
<keyword evidence="19" id="KW-1185">Reference proteome</keyword>
<dbReference type="InterPro" id="IPR013210">
    <property type="entry name" value="LRR_N_plant-typ"/>
</dbReference>
<evidence type="ECO:0000256" key="16">
    <source>
        <dbReference type="SAM" id="SignalP"/>
    </source>
</evidence>
<feature type="signal peptide" evidence="16">
    <location>
        <begin position="1"/>
        <end position="27"/>
    </location>
</feature>
<dbReference type="Gene3D" id="1.10.510.10">
    <property type="entry name" value="Transferase(Phosphotransferase) domain 1"/>
    <property type="match status" value="1"/>
</dbReference>
<dbReference type="InterPro" id="IPR003591">
    <property type="entry name" value="Leu-rich_rpt_typical-subtyp"/>
</dbReference>
<evidence type="ECO:0000256" key="11">
    <source>
        <dbReference type="ARBA" id="ARBA00022840"/>
    </source>
</evidence>
<dbReference type="SMART" id="SM00369">
    <property type="entry name" value="LRR_TYP"/>
    <property type="match status" value="10"/>
</dbReference>
<evidence type="ECO:0000256" key="9">
    <source>
        <dbReference type="ARBA" id="ARBA00022741"/>
    </source>
</evidence>
<dbReference type="InterPro" id="IPR001611">
    <property type="entry name" value="Leu-rich_rpt"/>
</dbReference>
<dbReference type="EMBL" id="JBBNAE010000008">
    <property type="protein sequence ID" value="KAK9102328.1"/>
    <property type="molecule type" value="Genomic_DNA"/>
</dbReference>
<organism evidence="18 19">
    <name type="scientific">Stephania japonica</name>
    <dbReference type="NCBI Taxonomy" id="461633"/>
    <lineage>
        <taxon>Eukaryota</taxon>
        <taxon>Viridiplantae</taxon>
        <taxon>Streptophyta</taxon>
        <taxon>Embryophyta</taxon>
        <taxon>Tracheophyta</taxon>
        <taxon>Spermatophyta</taxon>
        <taxon>Magnoliopsida</taxon>
        <taxon>Ranunculales</taxon>
        <taxon>Menispermaceae</taxon>
        <taxon>Menispermoideae</taxon>
        <taxon>Cissampelideae</taxon>
        <taxon>Stephania</taxon>
    </lineage>
</organism>
<dbReference type="AlphaFoldDB" id="A0AAP0HUV2"/>
<dbReference type="PROSITE" id="PS50011">
    <property type="entry name" value="PROTEIN_KINASE_DOM"/>
    <property type="match status" value="1"/>
</dbReference>
<dbReference type="Pfam" id="PF08263">
    <property type="entry name" value="LRRNT_2"/>
    <property type="match status" value="1"/>
</dbReference>
<evidence type="ECO:0000313" key="19">
    <source>
        <dbReference type="Proteomes" id="UP001417504"/>
    </source>
</evidence>
<keyword evidence="14" id="KW-0325">Glycoprotein</keyword>
<feature type="chain" id="PRO_5043012636" description="non-specific serine/threonine protein kinase" evidence="16">
    <location>
        <begin position="28"/>
        <end position="1072"/>
    </location>
</feature>
<evidence type="ECO:0000256" key="4">
    <source>
        <dbReference type="ARBA" id="ARBA00022614"/>
    </source>
</evidence>
<dbReference type="SUPFAM" id="SSF52047">
    <property type="entry name" value="RNI-like"/>
    <property type="match status" value="1"/>
</dbReference>
<keyword evidence="11" id="KW-0067">ATP-binding</keyword>
<evidence type="ECO:0000256" key="6">
    <source>
        <dbReference type="ARBA" id="ARBA00022692"/>
    </source>
</evidence>
<dbReference type="FunFam" id="3.80.10.10:FF:000129">
    <property type="entry name" value="Leucine-rich repeat receptor-like kinase"/>
    <property type="match status" value="1"/>
</dbReference>
<accession>A0AAP0HUV2</accession>
<feature type="transmembrane region" description="Helical" evidence="15">
    <location>
        <begin position="633"/>
        <end position="658"/>
    </location>
</feature>
<dbReference type="FunFam" id="3.80.10.10:FF:000726">
    <property type="entry name" value="Probably inactive leucine-rich repeat receptor-like protein kinase"/>
    <property type="match status" value="1"/>
</dbReference>
<evidence type="ECO:0000259" key="17">
    <source>
        <dbReference type="PROSITE" id="PS50011"/>
    </source>
</evidence>
<dbReference type="GO" id="GO:0005524">
    <property type="term" value="F:ATP binding"/>
    <property type="evidence" value="ECO:0007669"/>
    <property type="project" value="UniProtKB-KW"/>
</dbReference>
<evidence type="ECO:0000256" key="3">
    <source>
        <dbReference type="ARBA" id="ARBA00022527"/>
    </source>
</evidence>
<evidence type="ECO:0000256" key="10">
    <source>
        <dbReference type="ARBA" id="ARBA00022777"/>
    </source>
</evidence>
<keyword evidence="10" id="KW-0418">Kinase</keyword>
<reference evidence="18 19" key="1">
    <citation type="submission" date="2024-01" db="EMBL/GenBank/DDBJ databases">
        <title>Genome assemblies of Stephania.</title>
        <authorList>
            <person name="Yang L."/>
        </authorList>
    </citation>
    <scope>NUCLEOTIDE SEQUENCE [LARGE SCALE GENOMIC DNA]</scope>
    <source>
        <strain evidence="18">QJT</strain>
        <tissue evidence="18">Leaf</tissue>
    </source>
</reference>
<gene>
    <name evidence="18" type="ORF">Sjap_019582</name>
</gene>
<feature type="domain" description="Protein kinase" evidence="17">
    <location>
        <begin position="706"/>
        <end position="987"/>
    </location>
</feature>
<dbReference type="InterPro" id="IPR055414">
    <property type="entry name" value="LRR_R13L4/SHOC2-like"/>
</dbReference>
<evidence type="ECO:0000313" key="18">
    <source>
        <dbReference type="EMBL" id="KAK9102328.1"/>
    </source>
</evidence>
<keyword evidence="13 15" id="KW-0472">Membrane</keyword>
<evidence type="ECO:0000256" key="12">
    <source>
        <dbReference type="ARBA" id="ARBA00022989"/>
    </source>
</evidence>
<dbReference type="EC" id="2.7.11.1" evidence="2"/>
<dbReference type="Pfam" id="PF07714">
    <property type="entry name" value="PK_Tyr_Ser-Thr"/>
    <property type="match status" value="1"/>
</dbReference>